<dbReference type="SUPFAM" id="SSF52540">
    <property type="entry name" value="P-loop containing nucleoside triphosphate hydrolases"/>
    <property type="match status" value="1"/>
</dbReference>
<reference evidence="1 2" key="1">
    <citation type="submission" date="2021-04" db="EMBL/GenBank/DDBJ databases">
        <title>Nocardia tengchongensis.</title>
        <authorList>
            <person name="Zhuang k."/>
            <person name="Ran Y."/>
            <person name="Li W."/>
        </authorList>
    </citation>
    <scope>NUCLEOTIDE SEQUENCE [LARGE SCALE GENOMIC DNA]</scope>
    <source>
        <strain evidence="1 2">CFH S0057</strain>
    </source>
</reference>
<name>A0ABX8CLT7_9NOCA</name>
<dbReference type="InterPro" id="IPR027417">
    <property type="entry name" value="P-loop_NTPase"/>
</dbReference>
<sequence>MGGPGNGKTTMSKFLIQVYRAALLAGADNLGAEHQNAIEATTTRLRDLGRDGLPKFRRWPIRIDLAEYAEEQGLKEDSTLLRWIAHKVTQRLNAARVTASALDSWMKRWPWFLVLDGLDEVTEPRIRQRLIAQINEFVDDADGDNCDILVVVTTRPTGYREDIAPTYFERIDLSRLAISEAVAYGIHSAQVRLNGDNEKVERISRQLRKAAENDSLRHLMQTPLQVLIMTIIVEGAGRLAPDRYSLFWGYYETVFRRERSKPTTHARLLQDHSKTILTLHQRVGFELQVSSESDVSTALMAPAALRQVAWKILLDEGFQPAHGDSDLLDRIVTAATHRLVLLTPISRGQEGLGFDVRSLQELMAARFFDHRSYGRGHHPIEDRCGQPALAQHLDLRRRAAVCRCSTPPARGGCFPGRADRPVCRSTSGPCVSDRA</sequence>
<dbReference type="Proteomes" id="UP000683310">
    <property type="component" value="Chromosome"/>
</dbReference>
<evidence type="ECO:0008006" key="3">
    <source>
        <dbReference type="Google" id="ProtNLM"/>
    </source>
</evidence>
<keyword evidence="2" id="KW-1185">Reference proteome</keyword>
<proteinExistence type="predicted"/>
<gene>
    <name evidence="1" type="ORF">KHQ06_33360</name>
</gene>
<protein>
    <recommendedName>
        <fullName evidence="3">NACHT domain-containing protein</fullName>
    </recommendedName>
</protein>
<organism evidence="1 2">
    <name type="scientific">Nocardia tengchongensis</name>
    <dbReference type="NCBI Taxonomy" id="2055889"/>
    <lineage>
        <taxon>Bacteria</taxon>
        <taxon>Bacillati</taxon>
        <taxon>Actinomycetota</taxon>
        <taxon>Actinomycetes</taxon>
        <taxon>Mycobacteriales</taxon>
        <taxon>Nocardiaceae</taxon>
        <taxon>Nocardia</taxon>
    </lineage>
</organism>
<dbReference type="EMBL" id="CP074371">
    <property type="protein sequence ID" value="QVI20916.1"/>
    <property type="molecule type" value="Genomic_DNA"/>
</dbReference>
<accession>A0ABX8CLT7</accession>
<evidence type="ECO:0000313" key="2">
    <source>
        <dbReference type="Proteomes" id="UP000683310"/>
    </source>
</evidence>
<evidence type="ECO:0000313" key="1">
    <source>
        <dbReference type="EMBL" id="QVI20916.1"/>
    </source>
</evidence>
<dbReference type="Gene3D" id="3.40.50.300">
    <property type="entry name" value="P-loop containing nucleotide triphosphate hydrolases"/>
    <property type="match status" value="1"/>
</dbReference>